<keyword evidence="3" id="KW-1185">Reference proteome</keyword>
<evidence type="ECO:0000313" key="3">
    <source>
        <dbReference type="Proteomes" id="UP000299102"/>
    </source>
</evidence>
<comment type="caution">
    <text evidence="2">The sequence shown here is derived from an EMBL/GenBank/DDBJ whole genome shotgun (WGS) entry which is preliminary data.</text>
</comment>
<evidence type="ECO:0000313" key="2">
    <source>
        <dbReference type="EMBL" id="GBP15956.1"/>
    </source>
</evidence>
<evidence type="ECO:0000256" key="1">
    <source>
        <dbReference type="SAM" id="MobiDB-lite"/>
    </source>
</evidence>
<proteinExistence type="predicted"/>
<reference evidence="2 3" key="1">
    <citation type="journal article" date="2019" name="Commun. Biol.">
        <title>The bagworm genome reveals a unique fibroin gene that provides high tensile strength.</title>
        <authorList>
            <person name="Kono N."/>
            <person name="Nakamura H."/>
            <person name="Ohtoshi R."/>
            <person name="Tomita M."/>
            <person name="Numata K."/>
            <person name="Arakawa K."/>
        </authorList>
    </citation>
    <scope>NUCLEOTIDE SEQUENCE [LARGE SCALE GENOMIC DNA]</scope>
</reference>
<protein>
    <submittedName>
        <fullName evidence="2">Uncharacterized protein</fullName>
    </submittedName>
</protein>
<gene>
    <name evidence="2" type="ORF">EVAR_94938_1</name>
</gene>
<dbReference type="Proteomes" id="UP000299102">
    <property type="component" value="Unassembled WGS sequence"/>
</dbReference>
<accession>A0A4C1TPS4</accession>
<dbReference type="EMBL" id="BGZK01005906">
    <property type="protein sequence ID" value="GBP15956.1"/>
    <property type="molecule type" value="Genomic_DNA"/>
</dbReference>
<name>A0A4C1TPS4_EUMVA</name>
<sequence length="106" mass="11808">MTHTALPRSGAFHLRPEGNASAERATKKHNRPPRSAAFDISLTRCVPRGQLLYNNTFTFSSSASTVKVNVVSIVYSDNCGDKDNDYFDIKYMFSDILSIFVLSSLK</sequence>
<organism evidence="2 3">
    <name type="scientific">Eumeta variegata</name>
    <name type="common">Bagworm moth</name>
    <name type="synonym">Eumeta japonica</name>
    <dbReference type="NCBI Taxonomy" id="151549"/>
    <lineage>
        <taxon>Eukaryota</taxon>
        <taxon>Metazoa</taxon>
        <taxon>Ecdysozoa</taxon>
        <taxon>Arthropoda</taxon>
        <taxon>Hexapoda</taxon>
        <taxon>Insecta</taxon>
        <taxon>Pterygota</taxon>
        <taxon>Neoptera</taxon>
        <taxon>Endopterygota</taxon>
        <taxon>Lepidoptera</taxon>
        <taxon>Glossata</taxon>
        <taxon>Ditrysia</taxon>
        <taxon>Tineoidea</taxon>
        <taxon>Psychidae</taxon>
        <taxon>Oiketicinae</taxon>
        <taxon>Eumeta</taxon>
    </lineage>
</organism>
<feature type="region of interest" description="Disordered" evidence="1">
    <location>
        <begin position="1"/>
        <end position="33"/>
    </location>
</feature>
<dbReference type="AlphaFoldDB" id="A0A4C1TPS4"/>